<dbReference type="EMBL" id="KQ964909">
    <property type="protein sequence ID" value="KXN65331.1"/>
    <property type="molecule type" value="Genomic_DNA"/>
</dbReference>
<dbReference type="Proteomes" id="UP000070444">
    <property type="component" value="Unassembled WGS sequence"/>
</dbReference>
<organism evidence="1 2">
    <name type="scientific">Conidiobolus coronatus (strain ATCC 28846 / CBS 209.66 / NRRL 28638)</name>
    <name type="common">Delacroixia coronata</name>
    <dbReference type="NCBI Taxonomy" id="796925"/>
    <lineage>
        <taxon>Eukaryota</taxon>
        <taxon>Fungi</taxon>
        <taxon>Fungi incertae sedis</taxon>
        <taxon>Zoopagomycota</taxon>
        <taxon>Entomophthoromycotina</taxon>
        <taxon>Entomophthoromycetes</taxon>
        <taxon>Entomophthorales</taxon>
        <taxon>Ancylistaceae</taxon>
        <taxon>Conidiobolus</taxon>
    </lineage>
</organism>
<accession>A0A137NRF9</accession>
<feature type="non-terminal residue" evidence="1">
    <location>
        <position position="1"/>
    </location>
</feature>
<name>A0A137NRF9_CONC2</name>
<dbReference type="STRING" id="796925.A0A137NRF9"/>
<protein>
    <submittedName>
        <fullName evidence="1">Uncharacterized protein</fullName>
    </submittedName>
</protein>
<proteinExistence type="predicted"/>
<evidence type="ECO:0000313" key="2">
    <source>
        <dbReference type="Proteomes" id="UP000070444"/>
    </source>
</evidence>
<gene>
    <name evidence="1" type="ORF">CONCODRAFT_13118</name>
</gene>
<evidence type="ECO:0000313" key="1">
    <source>
        <dbReference type="EMBL" id="KXN65331.1"/>
    </source>
</evidence>
<sequence length="59" mass="6935">FVFRIWSFELTTKFFPTPSRKNKLAQRKQEQIVRVRLDANIKKVKAALTVVQAVNAFQK</sequence>
<keyword evidence="2" id="KW-1185">Reference proteome</keyword>
<dbReference type="AlphaFoldDB" id="A0A137NRF9"/>
<dbReference type="OrthoDB" id="2133956at2759"/>
<reference evidence="1 2" key="1">
    <citation type="journal article" date="2015" name="Genome Biol. Evol.">
        <title>Phylogenomic analyses indicate that early fungi evolved digesting cell walls of algal ancestors of land plants.</title>
        <authorList>
            <person name="Chang Y."/>
            <person name="Wang S."/>
            <person name="Sekimoto S."/>
            <person name="Aerts A.L."/>
            <person name="Choi C."/>
            <person name="Clum A."/>
            <person name="LaButti K.M."/>
            <person name="Lindquist E.A."/>
            <person name="Yee Ngan C."/>
            <person name="Ohm R.A."/>
            <person name="Salamov A.A."/>
            <person name="Grigoriev I.V."/>
            <person name="Spatafora J.W."/>
            <person name="Berbee M.L."/>
        </authorList>
    </citation>
    <scope>NUCLEOTIDE SEQUENCE [LARGE SCALE GENOMIC DNA]</scope>
    <source>
        <strain evidence="1 2">NRRL 28638</strain>
    </source>
</reference>